<dbReference type="InterPro" id="IPR011664">
    <property type="entry name" value="Abi_system_AbiD/AbiF-like"/>
</dbReference>
<accession>A0A415GQI8</accession>
<evidence type="ECO:0000313" key="1">
    <source>
        <dbReference type="EMBL" id="RHK52390.1"/>
    </source>
</evidence>
<name>A0A415GQI8_9BACT</name>
<sequence>MNQEPRTIQEQLTRLKNKGMVFNDERIATSYLARISYFRLKYYWVDMIDVTTGDFIEGTNFNTVIDRYEFDKKLRNILFGAIEVLEVGLRTKFITTLSLATNTGLWYLDGSLFDNQHFHSNLVLDMKNEFDRNSDPFVRKYISDHPHWNKTSFGGDNPDAWMIFETATFGTLSKMYKNLKNQSPLKSQIANEFGLYSARELSSWLEAISVLRNIIAHHSRIWYKIFSKKPTNINRHRDCWMLADMTEHQRKRAFGVISCLIYLCNAITSNNTIKNEIKDLFAAYPTIPVFMIGFTREWEKNPIWR</sequence>
<organism evidence="1 2">
    <name type="scientific">Leyella stercorea</name>
    <dbReference type="NCBI Taxonomy" id="363265"/>
    <lineage>
        <taxon>Bacteria</taxon>
        <taxon>Pseudomonadati</taxon>
        <taxon>Bacteroidota</taxon>
        <taxon>Bacteroidia</taxon>
        <taxon>Bacteroidales</taxon>
        <taxon>Prevotellaceae</taxon>
        <taxon>Leyella</taxon>
    </lineage>
</organism>
<evidence type="ECO:0000313" key="2">
    <source>
        <dbReference type="Proteomes" id="UP000286598"/>
    </source>
</evidence>
<protein>
    <submittedName>
        <fullName evidence="1">Abi family protein</fullName>
    </submittedName>
</protein>
<comment type="caution">
    <text evidence="1">The sequence shown here is derived from an EMBL/GenBank/DDBJ whole genome shotgun (WGS) entry which is preliminary data.</text>
</comment>
<keyword evidence="2" id="KW-1185">Reference proteome</keyword>
<gene>
    <name evidence="1" type="ORF">DW060_02390</name>
</gene>
<dbReference type="OrthoDB" id="5363652at2"/>
<proteinExistence type="predicted"/>
<dbReference type="AlphaFoldDB" id="A0A415GQI8"/>
<reference evidence="1 2" key="1">
    <citation type="submission" date="2018-08" db="EMBL/GenBank/DDBJ databases">
        <title>A genome reference for cultivated species of the human gut microbiota.</title>
        <authorList>
            <person name="Zou Y."/>
            <person name="Xue W."/>
            <person name="Luo G."/>
        </authorList>
    </citation>
    <scope>NUCLEOTIDE SEQUENCE [LARGE SCALE GENOMIC DNA]</scope>
    <source>
        <strain evidence="1 2">AF42-9</strain>
    </source>
</reference>
<dbReference type="EMBL" id="QRNO01000006">
    <property type="protein sequence ID" value="RHK52390.1"/>
    <property type="molecule type" value="Genomic_DNA"/>
</dbReference>
<dbReference type="Pfam" id="PF07751">
    <property type="entry name" value="Abi_2"/>
    <property type="match status" value="1"/>
</dbReference>
<dbReference type="Proteomes" id="UP000286598">
    <property type="component" value="Unassembled WGS sequence"/>
</dbReference>